<proteinExistence type="predicted"/>
<name>A0A284VQC4_9EURY</name>
<evidence type="ECO:0000313" key="2">
    <source>
        <dbReference type="Proteomes" id="UP000218615"/>
    </source>
</evidence>
<organism evidence="1 2">
    <name type="scientific">Candidatus Methanoperedens nitratireducens</name>
    <dbReference type="NCBI Taxonomy" id="1392998"/>
    <lineage>
        <taxon>Archaea</taxon>
        <taxon>Methanobacteriati</taxon>
        <taxon>Methanobacteriota</taxon>
        <taxon>Stenosarchaea group</taxon>
        <taxon>Methanomicrobia</taxon>
        <taxon>Methanosarcinales</taxon>
        <taxon>ANME-2 cluster</taxon>
        <taxon>Candidatus Methanoperedentaceae</taxon>
        <taxon>Candidatus Methanoperedens</taxon>
    </lineage>
</organism>
<dbReference type="STRING" id="1392998.ANME2D_03053"/>
<keyword evidence="2" id="KW-1185">Reference proteome</keyword>
<dbReference type="GO" id="GO:0005524">
    <property type="term" value="F:ATP binding"/>
    <property type="evidence" value="ECO:0007669"/>
    <property type="project" value="UniProtKB-KW"/>
</dbReference>
<keyword evidence="1" id="KW-0547">Nucleotide-binding</keyword>
<evidence type="ECO:0000313" key="1">
    <source>
        <dbReference type="EMBL" id="SNQ61403.1"/>
    </source>
</evidence>
<reference evidence="2" key="1">
    <citation type="submission" date="2017-06" db="EMBL/GenBank/DDBJ databases">
        <authorList>
            <person name="Cremers G."/>
        </authorList>
    </citation>
    <scope>NUCLEOTIDE SEQUENCE [LARGE SCALE GENOMIC DNA]</scope>
</reference>
<dbReference type="AlphaFoldDB" id="A0A284VQC4"/>
<dbReference type="EMBL" id="FZMP01000178">
    <property type="protein sequence ID" value="SNQ61403.1"/>
    <property type="molecule type" value="Genomic_DNA"/>
</dbReference>
<dbReference type="RefSeq" id="WP_096206091.1">
    <property type="nucleotide sequence ID" value="NZ_FZMP01000178.1"/>
</dbReference>
<gene>
    <name evidence="1" type="ORF">MNV_330071</name>
</gene>
<dbReference type="OrthoDB" id="87732at2157"/>
<protein>
    <submittedName>
        <fullName evidence="1">ABC transporter, ATP-binding protein</fullName>
    </submittedName>
</protein>
<dbReference type="Proteomes" id="UP000218615">
    <property type="component" value="Unassembled WGS sequence"/>
</dbReference>
<sequence length="117" mass="12814">MAEVEEICDRIGVIARGKLLAVGTVEELRNKVREKEGARYVLEVQDLPVQRVIEGLKGVKGVRSVEPVNGHISLLTDPDARLGIAAAVKSMGGTISMFEEERMDLQRVFLKLIEASA</sequence>
<accession>A0A284VQC4</accession>
<keyword evidence="1" id="KW-0067">ATP-binding</keyword>